<dbReference type="Proteomes" id="UP001457282">
    <property type="component" value="Unassembled WGS sequence"/>
</dbReference>
<keyword evidence="3" id="KW-1185">Reference proteome</keyword>
<dbReference type="EMBL" id="JBEDUW010000290">
    <property type="protein sequence ID" value="KAK9901733.1"/>
    <property type="molecule type" value="Genomic_DNA"/>
</dbReference>
<sequence>MAGEGIDGSCDGGRARGTARALGGRGEGTILLTTAGLGTERSWRRFAGWQNSSEDGLILQFWYLIVGGGGTAKMNFAAVIVMDWPN</sequence>
<organism evidence="2 3">
    <name type="scientific">Rubus argutus</name>
    <name type="common">Southern blackberry</name>
    <dbReference type="NCBI Taxonomy" id="59490"/>
    <lineage>
        <taxon>Eukaryota</taxon>
        <taxon>Viridiplantae</taxon>
        <taxon>Streptophyta</taxon>
        <taxon>Embryophyta</taxon>
        <taxon>Tracheophyta</taxon>
        <taxon>Spermatophyta</taxon>
        <taxon>Magnoliopsida</taxon>
        <taxon>eudicotyledons</taxon>
        <taxon>Gunneridae</taxon>
        <taxon>Pentapetalae</taxon>
        <taxon>rosids</taxon>
        <taxon>fabids</taxon>
        <taxon>Rosales</taxon>
        <taxon>Rosaceae</taxon>
        <taxon>Rosoideae</taxon>
        <taxon>Rosoideae incertae sedis</taxon>
        <taxon>Rubus</taxon>
    </lineage>
</organism>
<accession>A0AAW1VKN1</accession>
<feature type="region of interest" description="Disordered" evidence="1">
    <location>
        <begin position="1"/>
        <end position="21"/>
    </location>
</feature>
<reference evidence="2 3" key="1">
    <citation type="journal article" date="2023" name="G3 (Bethesda)">
        <title>A chromosome-length genome assembly and annotation of blackberry (Rubus argutus, cv. 'Hillquist').</title>
        <authorList>
            <person name="Bruna T."/>
            <person name="Aryal R."/>
            <person name="Dudchenko O."/>
            <person name="Sargent D.J."/>
            <person name="Mead D."/>
            <person name="Buti M."/>
            <person name="Cavallini A."/>
            <person name="Hytonen T."/>
            <person name="Andres J."/>
            <person name="Pham M."/>
            <person name="Weisz D."/>
            <person name="Mascagni F."/>
            <person name="Usai G."/>
            <person name="Natali L."/>
            <person name="Bassil N."/>
            <person name="Fernandez G.E."/>
            <person name="Lomsadze A."/>
            <person name="Armour M."/>
            <person name="Olukolu B."/>
            <person name="Poorten T."/>
            <person name="Britton C."/>
            <person name="Davik J."/>
            <person name="Ashrafi H."/>
            <person name="Aiden E.L."/>
            <person name="Borodovsky M."/>
            <person name="Worthington M."/>
        </authorList>
    </citation>
    <scope>NUCLEOTIDE SEQUENCE [LARGE SCALE GENOMIC DNA]</scope>
    <source>
        <strain evidence="2">PI 553951</strain>
    </source>
</reference>
<evidence type="ECO:0000313" key="3">
    <source>
        <dbReference type="Proteomes" id="UP001457282"/>
    </source>
</evidence>
<evidence type="ECO:0000313" key="2">
    <source>
        <dbReference type="EMBL" id="KAK9901733.1"/>
    </source>
</evidence>
<gene>
    <name evidence="2" type="ORF">M0R45_002005</name>
</gene>
<proteinExistence type="predicted"/>
<name>A0AAW1VKN1_RUBAR</name>
<protein>
    <submittedName>
        <fullName evidence="2">Uncharacterized protein</fullName>
    </submittedName>
</protein>
<dbReference type="AlphaFoldDB" id="A0AAW1VKN1"/>
<comment type="caution">
    <text evidence="2">The sequence shown here is derived from an EMBL/GenBank/DDBJ whole genome shotgun (WGS) entry which is preliminary data.</text>
</comment>
<evidence type="ECO:0000256" key="1">
    <source>
        <dbReference type="SAM" id="MobiDB-lite"/>
    </source>
</evidence>